<proteinExistence type="predicted"/>
<protein>
    <submittedName>
        <fullName evidence="2">Uncharacterized protein</fullName>
    </submittedName>
</protein>
<organism evidence="2 3">
    <name type="scientific">Streptomyces turgidiscabies (strain Car8)</name>
    <dbReference type="NCBI Taxonomy" id="698760"/>
    <lineage>
        <taxon>Bacteria</taxon>
        <taxon>Bacillati</taxon>
        <taxon>Actinomycetota</taxon>
        <taxon>Actinomycetes</taxon>
        <taxon>Kitasatosporales</taxon>
        <taxon>Streptomycetaceae</taxon>
        <taxon>Streptomyces</taxon>
    </lineage>
</organism>
<evidence type="ECO:0000313" key="2">
    <source>
        <dbReference type="EMBL" id="ELP67692.1"/>
    </source>
</evidence>
<feature type="region of interest" description="Disordered" evidence="1">
    <location>
        <begin position="84"/>
        <end position="113"/>
    </location>
</feature>
<gene>
    <name evidence="2" type="ORF">STRTUCAR8_08560</name>
</gene>
<dbReference type="Proteomes" id="UP000010931">
    <property type="component" value="Unassembled WGS sequence"/>
</dbReference>
<name>L7F8Z2_STRT8</name>
<sequence length="113" mass="12069">MNWRRRPTDDELAEVVAAEEARRAALFDLRDRQLPDPEFGPLPTADGMTRTVYACGPHAITMDAAALIHASACTAPNEADLPGCDCTPEPHPADPPEEAPASTLPDHWVTGGA</sequence>
<comment type="caution">
    <text evidence="2">The sequence shown here is derived from an EMBL/GenBank/DDBJ whole genome shotgun (WGS) entry which is preliminary data.</text>
</comment>
<accession>L7F8Z2</accession>
<keyword evidence="3" id="KW-1185">Reference proteome</keyword>
<evidence type="ECO:0000256" key="1">
    <source>
        <dbReference type="SAM" id="MobiDB-lite"/>
    </source>
</evidence>
<dbReference type="EMBL" id="AEJB01000272">
    <property type="protein sequence ID" value="ELP67692.1"/>
    <property type="molecule type" value="Genomic_DNA"/>
</dbReference>
<dbReference type="AlphaFoldDB" id="L7F8Z2"/>
<dbReference type="PATRIC" id="fig|698760.3.peg.3574"/>
<reference evidence="2 3" key="1">
    <citation type="journal article" date="2011" name="Plasmid">
        <title>Streptomyces turgidiscabies Car8 contains a modular pathogenicity island that shares virulence genes with other actinobacterial plant pathogens.</title>
        <authorList>
            <person name="Huguet-Tapia J.C."/>
            <person name="Badger J.H."/>
            <person name="Loria R."/>
            <person name="Pettis G.S."/>
        </authorList>
    </citation>
    <scope>NUCLEOTIDE SEQUENCE [LARGE SCALE GENOMIC DNA]</scope>
    <source>
        <strain evidence="2 3">Car8</strain>
    </source>
</reference>
<evidence type="ECO:0000313" key="3">
    <source>
        <dbReference type="Proteomes" id="UP000010931"/>
    </source>
</evidence>